<evidence type="ECO:0000313" key="1">
    <source>
        <dbReference type="EMBL" id="GHC60951.1"/>
    </source>
</evidence>
<organism evidence="1 2">
    <name type="scientific">Limoniibacter endophyticus</name>
    <dbReference type="NCBI Taxonomy" id="1565040"/>
    <lineage>
        <taxon>Bacteria</taxon>
        <taxon>Pseudomonadati</taxon>
        <taxon>Pseudomonadota</taxon>
        <taxon>Alphaproteobacteria</taxon>
        <taxon>Hyphomicrobiales</taxon>
        <taxon>Bartonellaceae</taxon>
        <taxon>Limoniibacter</taxon>
    </lineage>
</organism>
<evidence type="ECO:0000313" key="2">
    <source>
        <dbReference type="Proteomes" id="UP000641137"/>
    </source>
</evidence>
<dbReference type="AlphaFoldDB" id="A0A8J3DLN2"/>
<reference evidence="1" key="1">
    <citation type="journal article" date="2014" name="Int. J. Syst. Evol. Microbiol.">
        <title>Complete genome sequence of Corynebacterium casei LMG S-19264T (=DSM 44701T), isolated from a smear-ripened cheese.</title>
        <authorList>
            <consortium name="US DOE Joint Genome Institute (JGI-PGF)"/>
            <person name="Walter F."/>
            <person name="Albersmeier A."/>
            <person name="Kalinowski J."/>
            <person name="Ruckert C."/>
        </authorList>
    </citation>
    <scope>NUCLEOTIDE SEQUENCE</scope>
    <source>
        <strain evidence="1">KCTC 42097</strain>
    </source>
</reference>
<protein>
    <submittedName>
        <fullName evidence="1">Uncharacterized protein</fullName>
    </submittedName>
</protein>
<gene>
    <name evidence="1" type="ORF">GCM10010136_01270</name>
</gene>
<dbReference type="Proteomes" id="UP000641137">
    <property type="component" value="Unassembled WGS sequence"/>
</dbReference>
<sequence length="247" mass="27681">MTREVTSNFHLFDQGALNGNDNLTGSHHHDGIWTGDGTDHVQSKGGNDAIFLGKGHKEVDAGKGHDTVIFRETEEIYDITINERGRISVNAGETRANLWNVEQILFRNDTQTSHLLITSFLRAGKLNRVQFTRKAPLIASDEGEALLSIGDDGWLRGGRGDDHLIGIGDRTKVFYEGSMFDYAIHRDEEGNLLIRSKMFGTDMLMNIDWLHFSNNTRIQENFIPDEWLGETGFQGIYDTPIDLATAS</sequence>
<reference evidence="1" key="2">
    <citation type="submission" date="2020-09" db="EMBL/GenBank/DDBJ databases">
        <authorList>
            <person name="Sun Q."/>
            <person name="Kim S."/>
        </authorList>
    </citation>
    <scope>NUCLEOTIDE SEQUENCE</scope>
    <source>
        <strain evidence="1">KCTC 42097</strain>
    </source>
</reference>
<dbReference type="InterPro" id="IPR011049">
    <property type="entry name" value="Serralysin-like_metalloprot_C"/>
</dbReference>
<comment type="caution">
    <text evidence="1">The sequence shown here is derived from an EMBL/GenBank/DDBJ whole genome shotgun (WGS) entry which is preliminary data.</text>
</comment>
<dbReference type="Gene3D" id="2.150.10.10">
    <property type="entry name" value="Serralysin-like metalloprotease, C-terminal"/>
    <property type="match status" value="1"/>
</dbReference>
<keyword evidence="2" id="KW-1185">Reference proteome</keyword>
<proteinExistence type="predicted"/>
<dbReference type="SUPFAM" id="SSF51120">
    <property type="entry name" value="beta-Roll"/>
    <property type="match status" value="1"/>
</dbReference>
<accession>A0A8J3DLN2</accession>
<name>A0A8J3DLN2_9HYPH</name>
<dbReference type="RefSeq" id="WP_189486809.1">
    <property type="nucleotide sequence ID" value="NZ_BMZO01000001.1"/>
</dbReference>
<dbReference type="EMBL" id="BMZO01000001">
    <property type="protein sequence ID" value="GHC60951.1"/>
    <property type="molecule type" value="Genomic_DNA"/>
</dbReference>